<evidence type="ECO:0000256" key="2">
    <source>
        <dbReference type="ARBA" id="ARBA00023015"/>
    </source>
</evidence>
<organism evidence="6 7">
    <name type="scientific">Enhydrobacter aerosaccus</name>
    <dbReference type="NCBI Taxonomy" id="225324"/>
    <lineage>
        <taxon>Bacteria</taxon>
        <taxon>Pseudomonadati</taxon>
        <taxon>Pseudomonadota</taxon>
        <taxon>Alphaproteobacteria</taxon>
        <taxon>Hyphomicrobiales</taxon>
        <taxon>Enhydrobacter</taxon>
    </lineage>
</organism>
<dbReference type="STRING" id="225324.SAMN02745126_05816"/>
<dbReference type="RefSeq" id="WP_085937562.1">
    <property type="nucleotide sequence ID" value="NZ_FUWJ01000014.1"/>
</dbReference>
<dbReference type="PANTHER" id="PTHR30537">
    <property type="entry name" value="HTH-TYPE TRANSCRIPTIONAL REGULATOR"/>
    <property type="match status" value="1"/>
</dbReference>
<accession>A0A1T4T805</accession>
<comment type="similarity">
    <text evidence="1">Belongs to the LysR transcriptional regulatory family.</text>
</comment>
<dbReference type="GO" id="GO:0006351">
    <property type="term" value="P:DNA-templated transcription"/>
    <property type="evidence" value="ECO:0007669"/>
    <property type="project" value="TreeGrafter"/>
</dbReference>
<dbReference type="GO" id="GO:0003700">
    <property type="term" value="F:DNA-binding transcription factor activity"/>
    <property type="evidence" value="ECO:0007669"/>
    <property type="project" value="InterPro"/>
</dbReference>
<dbReference type="Gene3D" id="1.10.10.10">
    <property type="entry name" value="Winged helix-like DNA-binding domain superfamily/Winged helix DNA-binding domain"/>
    <property type="match status" value="1"/>
</dbReference>
<evidence type="ECO:0000259" key="5">
    <source>
        <dbReference type="PROSITE" id="PS50931"/>
    </source>
</evidence>
<dbReference type="PROSITE" id="PS50931">
    <property type="entry name" value="HTH_LYSR"/>
    <property type="match status" value="1"/>
</dbReference>
<name>A0A1T4T805_9HYPH</name>
<evidence type="ECO:0000256" key="3">
    <source>
        <dbReference type="ARBA" id="ARBA00023125"/>
    </source>
</evidence>
<feature type="domain" description="HTH lysR-type" evidence="5">
    <location>
        <begin position="6"/>
        <end position="63"/>
    </location>
</feature>
<keyword evidence="4" id="KW-0804">Transcription</keyword>
<protein>
    <submittedName>
        <fullName evidence="6">Transcriptional regulator, LysR family</fullName>
    </submittedName>
</protein>
<dbReference type="InterPro" id="IPR058163">
    <property type="entry name" value="LysR-type_TF_proteobact-type"/>
</dbReference>
<dbReference type="PRINTS" id="PR00039">
    <property type="entry name" value="HTHLYSR"/>
</dbReference>
<dbReference type="Proteomes" id="UP000190092">
    <property type="component" value="Unassembled WGS sequence"/>
</dbReference>
<dbReference type="Pfam" id="PF03466">
    <property type="entry name" value="LysR_substrate"/>
    <property type="match status" value="1"/>
</dbReference>
<evidence type="ECO:0000256" key="1">
    <source>
        <dbReference type="ARBA" id="ARBA00009437"/>
    </source>
</evidence>
<dbReference type="Pfam" id="PF00126">
    <property type="entry name" value="HTH_1"/>
    <property type="match status" value="1"/>
</dbReference>
<keyword evidence="7" id="KW-1185">Reference proteome</keyword>
<reference evidence="7" key="1">
    <citation type="submission" date="2017-02" db="EMBL/GenBank/DDBJ databases">
        <authorList>
            <person name="Varghese N."/>
            <person name="Submissions S."/>
        </authorList>
    </citation>
    <scope>NUCLEOTIDE SEQUENCE [LARGE SCALE GENOMIC DNA]</scope>
    <source>
        <strain evidence="7">ATCC 27094</strain>
    </source>
</reference>
<dbReference type="PANTHER" id="PTHR30537:SF3">
    <property type="entry name" value="TRANSCRIPTIONAL REGULATORY PROTEIN"/>
    <property type="match status" value="1"/>
</dbReference>
<evidence type="ECO:0000313" key="6">
    <source>
        <dbReference type="EMBL" id="SKA36650.1"/>
    </source>
</evidence>
<keyword evidence="3" id="KW-0238">DNA-binding</keyword>
<proteinExistence type="inferred from homology"/>
<dbReference type="SUPFAM" id="SSF46785">
    <property type="entry name" value="Winged helix' DNA-binding domain"/>
    <property type="match status" value="1"/>
</dbReference>
<evidence type="ECO:0000313" key="7">
    <source>
        <dbReference type="Proteomes" id="UP000190092"/>
    </source>
</evidence>
<dbReference type="InterPro" id="IPR036390">
    <property type="entry name" value="WH_DNA-bd_sf"/>
</dbReference>
<dbReference type="EMBL" id="FUWJ01000014">
    <property type="protein sequence ID" value="SKA36650.1"/>
    <property type="molecule type" value="Genomic_DNA"/>
</dbReference>
<dbReference type="OrthoDB" id="7333438at2"/>
<dbReference type="GO" id="GO:0043565">
    <property type="term" value="F:sequence-specific DNA binding"/>
    <property type="evidence" value="ECO:0007669"/>
    <property type="project" value="TreeGrafter"/>
</dbReference>
<dbReference type="SUPFAM" id="SSF53850">
    <property type="entry name" value="Periplasmic binding protein-like II"/>
    <property type="match status" value="1"/>
</dbReference>
<evidence type="ECO:0000256" key="4">
    <source>
        <dbReference type="ARBA" id="ARBA00023163"/>
    </source>
</evidence>
<dbReference type="InterPro" id="IPR000847">
    <property type="entry name" value="LysR_HTH_N"/>
</dbReference>
<gene>
    <name evidence="6" type="ORF">SAMN02745126_05816</name>
</gene>
<dbReference type="InterPro" id="IPR005119">
    <property type="entry name" value="LysR_subst-bd"/>
</dbReference>
<dbReference type="AlphaFoldDB" id="A0A1T4T805"/>
<dbReference type="Gene3D" id="3.40.190.290">
    <property type="match status" value="1"/>
</dbReference>
<dbReference type="InterPro" id="IPR036388">
    <property type="entry name" value="WH-like_DNA-bd_sf"/>
</dbReference>
<sequence>MDDTNPSWDLYRTFRAVLQEGSLSGAARTLGLTQPTVGRHVEALERRLGVALFTRSRHGLAPTDAALALRPHLDMLETTAASLLRTASSRGSAMRGTVRVTASEVIGVEVLPPIFATLRRQHPEISVELVLSNEVTDLLRRDADIAVRMIRPRQEALLVQRVGTVKVGLHAHRLYLERHGMPASLDQLQAHALIGFDRETATIRSMQRRLPAFRRNHFSFRADSDLAQLAAIRAGFGIGACQLALATRDAALVRVLPRAFEIALETSVAMHEDLRTNRVCRAVFDALVTGMTEHVRRQDRRPR</sequence>
<keyword evidence="2" id="KW-0805">Transcription regulation</keyword>